<dbReference type="PRINTS" id="PR00092">
    <property type="entry name" value="TYROSINASE"/>
</dbReference>
<dbReference type="GO" id="GO:0004497">
    <property type="term" value="F:monooxygenase activity"/>
    <property type="evidence" value="ECO:0007669"/>
    <property type="project" value="UniProtKB-KW"/>
</dbReference>
<evidence type="ECO:0000256" key="2">
    <source>
        <dbReference type="ARBA" id="ARBA00023002"/>
    </source>
</evidence>
<proteinExistence type="predicted"/>
<dbReference type="EMBL" id="JAPCWZ010000009">
    <property type="protein sequence ID" value="KAK8852062.1"/>
    <property type="molecule type" value="Genomic_DNA"/>
</dbReference>
<keyword evidence="3" id="KW-0732">Signal</keyword>
<evidence type="ECO:0000259" key="4">
    <source>
        <dbReference type="Pfam" id="PF00264"/>
    </source>
</evidence>
<accession>A0ABR2HSQ2</accession>
<feature type="chain" id="PRO_5045398242" evidence="3">
    <location>
        <begin position="20"/>
        <end position="385"/>
    </location>
</feature>
<dbReference type="InterPro" id="IPR008922">
    <property type="entry name" value="Di-copper_centre_dom_sf"/>
</dbReference>
<keyword evidence="2" id="KW-0560">Oxidoreductase</keyword>
<evidence type="ECO:0000256" key="1">
    <source>
        <dbReference type="ARBA" id="ARBA00022723"/>
    </source>
</evidence>
<dbReference type="Pfam" id="PF00264">
    <property type="entry name" value="Tyrosinase"/>
    <property type="match status" value="1"/>
</dbReference>
<gene>
    <name evidence="5" type="ORF">PGQ11_014541</name>
</gene>
<dbReference type="Proteomes" id="UP001390339">
    <property type="component" value="Unassembled WGS sequence"/>
</dbReference>
<evidence type="ECO:0000313" key="5">
    <source>
        <dbReference type="EMBL" id="KAK8852062.1"/>
    </source>
</evidence>
<comment type="caution">
    <text evidence="5">The sequence shown here is derived from an EMBL/GenBank/DDBJ whole genome shotgun (WGS) entry which is preliminary data.</text>
</comment>
<dbReference type="InterPro" id="IPR050316">
    <property type="entry name" value="Tyrosinase/Hemocyanin"/>
</dbReference>
<name>A0ABR2HSQ2_9PEZI</name>
<protein>
    <submittedName>
        <fullName evidence="5">Monophenol monooxygenase (Tyrosinase)</fullName>
    </submittedName>
</protein>
<feature type="signal peptide" evidence="3">
    <location>
        <begin position="1"/>
        <end position="19"/>
    </location>
</feature>
<feature type="domain" description="Tyrosinase copper-binding" evidence="4">
    <location>
        <begin position="102"/>
        <end position="328"/>
    </location>
</feature>
<evidence type="ECO:0000256" key="3">
    <source>
        <dbReference type="SAM" id="SignalP"/>
    </source>
</evidence>
<sequence length="385" mass="42376">MRISISALIGLYATQAVDAVTVDASQNADSIMGQLQSQAIEALKEAEEGTSKGEAGACSLGNAHVRRDWEALNYDERSDYIRAVQCLADSPPKLTKYGWANKNRYDDFVAVHINQTTSIHATGNFLTYHRYFVYLWEKALRDECGYKGYQPYWNWFKHTDDLSKSPVFDGSPTSMGGDGEYFPHNGSMGGGNTIYFPSGKGGGCVTSGPFNLTINLGPITPRMDGLPSVGSIFDWNPRCLRRDLTMAAARNLNAENLLNITVGDASHTIQLFQDELQGSRNHPDFLGLHGSGHFSMGADGSDIYSSINDVAFWLHHAMVDRVYWAWQALHPTEASKIAGGTVMRQPNSPPATLRDPLNVMGLDEDRPIEDMLDTMGGTPLCYIYA</sequence>
<keyword evidence="6" id="KW-1185">Reference proteome</keyword>
<dbReference type="SUPFAM" id="SSF48056">
    <property type="entry name" value="Di-copper centre-containing domain"/>
    <property type="match status" value="1"/>
</dbReference>
<evidence type="ECO:0000313" key="6">
    <source>
        <dbReference type="Proteomes" id="UP001390339"/>
    </source>
</evidence>
<organism evidence="5 6">
    <name type="scientific">Apiospora arundinis</name>
    <dbReference type="NCBI Taxonomy" id="335852"/>
    <lineage>
        <taxon>Eukaryota</taxon>
        <taxon>Fungi</taxon>
        <taxon>Dikarya</taxon>
        <taxon>Ascomycota</taxon>
        <taxon>Pezizomycotina</taxon>
        <taxon>Sordariomycetes</taxon>
        <taxon>Xylariomycetidae</taxon>
        <taxon>Amphisphaeriales</taxon>
        <taxon>Apiosporaceae</taxon>
        <taxon>Apiospora</taxon>
    </lineage>
</organism>
<keyword evidence="1" id="KW-0479">Metal-binding</keyword>
<dbReference type="InterPro" id="IPR002227">
    <property type="entry name" value="Tyrosinase_Cu-bd"/>
</dbReference>
<reference evidence="5 6" key="1">
    <citation type="journal article" date="2024" name="IMA Fungus">
        <title>Apiospora arundinis, a panoply of carbohydrate-active enzymes and secondary metabolites.</title>
        <authorList>
            <person name="Sorensen T."/>
            <person name="Petersen C."/>
            <person name="Muurmann A.T."/>
            <person name="Christiansen J.V."/>
            <person name="Brundto M.L."/>
            <person name="Overgaard C.K."/>
            <person name="Boysen A.T."/>
            <person name="Wollenberg R.D."/>
            <person name="Larsen T.O."/>
            <person name="Sorensen J.L."/>
            <person name="Nielsen K.L."/>
            <person name="Sondergaard T.E."/>
        </authorList>
    </citation>
    <scope>NUCLEOTIDE SEQUENCE [LARGE SCALE GENOMIC DNA]</scope>
    <source>
        <strain evidence="5 6">AAU 773</strain>
    </source>
</reference>
<dbReference type="PANTHER" id="PTHR11474">
    <property type="entry name" value="TYROSINASE FAMILY MEMBER"/>
    <property type="match status" value="1"/>
</dbReference>
<dbReference type="Gene3D" id="1.10.1280.10">
    <property type="entry name" value="Di-copper center containing domain from catechol oxidase"/>
    <property type="match status" value="1"/>
</dbReference>
<keyword evidence="5" id="KW-0503">Monooxygenase</keyword>
<dbReference type="PANTHER" id="PTHR11474:SF125">
    <property type="entry name" value="N-ACETYL-6-HYDROXYTRYPTOPHAN OXIDASE IVOB-RELATED"/>
    <property type="match status" value="1"/>
</dbReference>